<evidence type="ECO:0000256" key="3">
    <source>
        <dbReference type="ARBA" id="ARBA00022448"/>
    </source>
</evidence>
<feature type="transmembrane region" description="Helical" evidence="9">
    <location>
        <begin position="252"/>
        <end position="276"/>
    </location>
</feature>
<evidence type="ECO:0000256" key="1">
    <source>
        <dbReference type="ARBA" id="ARBA00004651"/>
    </source>
</evidence>
<feature type="transmembrane region" description="Helical" evidence="9">
    <location>
        <begin position="388"/>
        <end position="416"/>
    </location>
</feature>
<dbReference type="InterPro" id="IPR045018">
    <property type="entry name" value="Azg-like"/>
</dbReference>
<dbReference type="PANTHER" id="PTHR43337:SF1">
    <property type="entry name" value="XANTHINE_URACIL PERMEASE C887.17-RELATED"/>
    <property type="match status" value="1"/>
</dbReference>
<evidence type="ECO:0000256" key="6">
    <source>
        <dbReference type="ARBA" id="ARBA00022989"/>
    </source>
</evidence>
<dbReference type="AlphaFoldDB" id="A0AB38DNY7"/>
<evidence type="ECO:0000256" key="5">
    <source>
        <dbReference type="ARBA" id="ARBA00022692"/>
    </source>
</evidence>
<gene>
    <name evidence="10" type="primary">purP</name>
    <name evidence="10" type="ORF">SAMEA4504057_00586</name>
</gene>
<feature type="transmembrane region" description="Helical" evidence="9">
    <location>
        <begin position="26"/>
        <end position="47"/>
    </location>
</feature>
<dbReference type="EMBL" id="LT906434">
    <property type="protein sequence ID" value="SNU79099.1"/>
    <property type="molecule type" value="Genomic_DNA"/>
</dbReference>
<feature type="transmembrane region" description="Helical" evidence="9">
    <location>
        <begin position="54"/>
        <end position="82"/>
    </location>
</feature>
<dbReference type="Pfam" id="PF00860">
    <property type="entry name" value="Xan_ur_permease"/>
    <property type="match status" value="1"/>
</dbReference>
<evidence type="ECO:0000256" key="9">
    <source>
        <dbReference type="SAM" id="Phobius"/>
    </source>
</evidence>
<dbReference type="InterPro" id="IPR026033">
    <property type="entry name" value="Azg-like_bact_archaea"/>
</dbReference>
<dbReference type="Proteomes" id="UP000215033">
    <property type="component" value="Chromosome 1"/>
</dbReference>
<dbReference type="RefSeq" id="WP_095197829.1">
    <property type="nucleotide sequence ID" value="NZ_LT906434.1"/>
</dbReference>
<feature type="transmembrane region" description="Helical" evidence="9">
    <location>
        <begin position="211"/>
        <end position="232"/>
    </location>
</feature>
<evidence type="ECO:0000313" key="11">
    <source>
        <dbReference type="Proteomes" id="UP000215033"/>
    </source>
</evidence>
<dbReference type="InterPro" id="IPR006043">
    <property type="entry name" value="NCS2"/>
</dbReference>
<evidence type="ECO:0000313" key="10">
    <source>
        <dbReference type="EMBL" id="SNU79099.1"/>
    </source>
</evidence>
<organism evidence="10 11">
    <name type="scientific">Neisseria zoodegmatis</name>
    <dbReference type="NCBI Taxonomy" id="326523"/>
    <lineage>
        <taxon>Bacteria</taxon>
        <taxon>Pseudomonadati</taxon>
        <taxon>Pseudomonadota</taxon>
        <taxon>Betaproteobacteria</taxon>
        <taxon>Neisseriales</taxon>
        <taxon>Neisseriaceae</taxon>
        <taxon>Neisseria</taxon>
    </lineage>
</organism>
<comment type="subcellular location">
    <subcellularLocation>
        <location evidence="1 8">Cell membrane</location>
        <topology evidence="1 8">Multi-pass membrane protein</topology>
    </subcellularLocation>
</comment>
<reference evidence="10 11" key="1">
    <citation type="submission" date="2017-06" db="EMBL/GenBank/DDBJ databases">
        <authorList>
            <consortium name="Pathogen Informatics"/>
        </authorList>
    </citation>
    <scope>NUCLEOTIDE SEQUENCE [LARGE SCALE GENOMIC DNA]</scope>
    <source>
        <strain evidence="10 11">NCTC12230</strain>
    </source>
</reference>
<keyword evidence="4 8" id="KW-1003">Cell membrane</keyword>
<sequence>MNTSQVSFLERVFKLSEHGTNVRTEIIAGFTTFLTMCYIVIVNPSILSITGMDFGAVFVATCISAAIGCFIMGALANYPIALAPGMGLNAYFTFSVVKGMGVPWQVALAAVFVSGIIFILFSFLKLREMLVNALPMSLKMAIAAGIGMFLALIALKGSGIIVASEATLVKMGELYVMDNGIKLPNWPVLLALLGFFLIIVLDYFRVRGAIIISIFTVTLISIVLGLTEFQGIVDPIPSIAPTFMQMDFNGLFNGSLIAVIFVFFLVDLFDSTGTLVGVSHRAGLLVDGKLPRLKKALFADSTAIVAGAALGTSSTTPYIESASGVSAGGRTGLTAITVGVLMLACLWFSPLAKTVPAFATAPALLYIGVQMMRSVIEIEWHDITESAPAFITIAFMPFTYSIADGIAMGFISYAVIKLLCNRTKEVPPMVWIVAVAWAAKFWFLGA</sequence>
<dbReference type="PIRSF" id="PIRSF005353">
    <property type="entry name" value="PbuG"/>
    <property type="match status" value="1"/>
</dbReference>
<feature type="transmembrane region" description="Helical" evidence="9">
    <location>
        <begin position="355"/>
        <end position="376"/>
    </location>
</feature>
<feature type="transmembrane region" description="Helical" evidence="9">
    <location>
        <begin position="102"/>
        <end position="124"/>
    </location>
</feature>
<feature type="transmembrane region" description="Helical" evidence="9">
    <location>
        <begin position="183"/>
        <end position="204"/>
    </location>
</feature>
<evidence type="ECO:0000256" key="4">
    <source>
        <dbReference type="ARBA" id="ARBA00022475"/>
    </source>
</evidence>
<dbReference type="KEGG" id="nzo:SAMEA4504057_0586"/>
<feature type="transmembrane region" description="Helical" evidence="9">
    <location>
        <begin position="136"/>
        <end position="163"/>
    </location>
</feature>
<keyword evidence="7 8" id="KW-0472">Membrane</keyword>
<feature type="transmembrane region" description="Helical" evidence="9">
    <location>
        <begin position="428"/>
        <end position="445"/>
    </location>
</feature>
<name>A0AB38DNY7_9NEIS</name>
<keyword evidence="5 8" id="KW-0812">Transmembrane</keyword>
<comment type="similarity">
    <text evidence="2 8">Belongs to the nucleobase:cation symporter-2 (NCS2) (TC 2.A.40) family. Azg-like subfamily.</text>
</comment>
<feature type="transmembrane region" description="Helical" evidence="9">
    <location>
        <begin position="331"/>
        <end position="348"/>
    </location>
</feature>
<dbReference type="PANTHER" id="PTHR43337">
    <property type="entry name" value="XANTHINE/URACIL PERMEASE C887.17-RELATED"/>
    <property type="match status" value="1"/>
</dbReference>
<proteinExistence type="inferred from homology"/>
<protein>
    <submittedName>
        <fullName evidence="10">Permease</fullName>
    </submittedName>
</protein>
<evidence type="ECO:0000256" key="8">
    <source>
        <dbReference type="PIRNR" id="PIRNR005353"/>
    </source>
</evidence>
<accession>A0AB38DNY7</accession>
<dbReference type="GO" id="GO:0005886">
    <property type="term" value="C:plasma membrane"/>
    <property type="evidence" value="ECO:0007669"/>
    <property type="project" value="UniProtKB-SubCell"/>
</dbReference>
<evidence type="ECO:0000256" key="7">
    <source>
        <dbReference type="ARBA" id="ARBA00023136"/>
    </source>
</evidence>
<dbReference type="GO" id="GO:0005345">
    <property type="term" value="F:purine nucleobase transmembrane transporter activity"/>
    <property type="evidence" value="ECO:0007669"/>
    <property type="project" value="TreeGrafter"/>
</dbReference>
<keyword evidence="6 8" id="KW-1133">Transmembrane helix</keyword>
<keyword evidence="3 8" id="KW-0813">Transport</keyword>
<evidence type="ECO:0000256" key="2">
    <source>
        <dbReference type="ARBA" id="ARBA00005697"/>
    </source>
</evidence>